<evidence type="ECO:0000259" key="1">
    <source>
        <dbReference type="SMART" id="SM00470"/>
    </source>
</evidence>
<dbReference type="STRING" id="588602.SAMN04487991_4145"/>
<name>A0A1I3XTC1_9RHOB</name>
<dbReference type="SUPFAM" id="SSF110849">
    <property type="entry name" value="ParB/Sulfiredoxin"/>
    <property type="match status" value="1"/>
</dbReference>
<dbReference type="RefSeq" id="WP_090063013.1">
    <property type="nucleotide sequence ID" value="NZ_FORH01000011.1"/>
</dbReference>
<dbReference type="SMART" id="SM00470">
    <property type="entry name" value="ParB"/>
    <property type="match status" value="1"/>
</dbReference>
<dbReference type="InterPro" id="IPR036086">
    <property type="entry name" value="ParB/Sulfiredoxin_sf"/>
</dbReference>
<feature type="domain" description="ParB-like N-terminal" evidence="1">
    <location>
        <begin position="17"/>
        <end position="113"/>
    </location>
</feature>
<dbReference type="Gene3D" id="1.10.10.2830">
    <property type="match status" value="1"/>
</dbReference>
<dbReference type="CDD" id="cd16406">
    <property type="entry name" value="ParB_N_like"/>
    <property type="match status" value="1"/>
</dbReference>
<dbReference type="Gene3D" id="3.90.1530.30">
    <property type="match status" value="1"/>
</dbReference>
<dbReference type="Proteomes" id="UP000199630">
    <property type="component" value="Unassembled WGS sequence"/>
</dbReference>
<sequence length="621" mass="67480">MTKQQPIQTDVASAVILQIPLEMLYISDLNPRKVVSDAHIESLADSIERFGLIHNLAGVMDEDGKVGIVAGGCRLRAIHMIAQRSETRAFATVPVKLATDAAEAEDWASAENAAREDMTPADEIRAFGRMKSRGATVPEIALAFAVTEARVYQRLALAGLPTPVLDALAAGEISLGNAKAFTLSDDEALTLSLLDQVKGQAVSESAIKNALHPDAIKATDRRAKFVGLEAYEAEGGTVTRDLFSDEAFLASPALLDRLFTEQLDAACADLVETQGWAWAEARPEAWLNYYELDQMKLARLYPVEGDLTEEETEEYDELAELANGGVLDKDGEARLSQLQSTLDGDYSEDQKAYAGCIILVNSSGKAEITAGLVRPEDKKAAIEAGVLKTPQTTKPDTPKSPYSQKLVADMQAIRLAAVQAALLAKPELVLDLLGFGLSEASGSFESVFGIRLDRPTNAPSVEDGFAREPRLEHGIDASEYWQKGTRIEDLSEAFTAFRETGKKARNAQITEAIARTLPYQTGGAEFFGLIADEAGADIRKYWTPTAENFFSRVSAGHLVDLLCEFLDCDARDERVAAFAKLKKAEKAEKMEKLVNDPTTQKLMGLSPDQKTKLDTWVPDCA</sequence>
<dbReference type="Pfam" id="PF02195">
    <property type="entry name" value="ParB_N"/>
    <property type="match status" value="1"/>
</dbReference>
<gene>
    <name evidence="2" type="ORF">SAMN04487991_4145</name>
</gene>
<proteinExistence type="predicted"/>
<evidence type="ECO:0000313" key="3">
    <source>
        <dbReference type="Proteomes" id="UP000199630"/>
    </source>
</evidence>
<dbReference type="SUPFAM" id="SSF109709">
    <property type="entry name" value="KorB DNA-binding domain-like"/>
    <property type="match status" value="1"/>
</dbReference>
<dbReference type="PANTHER" id="PTHR33375:SF7">
    <property type="entry name" value="CHROMOSOME 2-PARTITIONING PROTEIN PARB-RELATED"/>
    <property type="match status" value="1"/>
</dbReference>
<reference evidence="3" key="1">
    <citation type="submission" date="2016-10" db="EMBL/GenBank/DDBJ databases">
        <authorList>
            <person name="Varghese N."/>
            <person name="Submissions S."/>
        </authorList>
    </citation>
    <scope>NUCLEOTIDE SEQUENCE [LARGE SCALE GENOMIC DNA]</scope>
    <source>
        <strain evidence="3">DSM 26471</strain>
    </source>
</reference>
<evidence type="ECO:0000313" key="2">
    <source>
        <dbReference type="EMBL" id="SFK22795.1"/>
    </source>
</evidence>
<dbReference type="InterPro" id="IPR050336">
    <property type="entry name" value="Chromosome_partition/occlusion"/>
</dbReference>
<organism evidence="2 3">
    <name type="scientific">Celeribacter neptunius</name>
    <dbReference type="NCBI Taxonomy" id="588602"/>
    <lineage>
        <taxon>Bacteria</taxon>
        <taxon>Pseudomonadati</taxon>
        <taxon>Pseudomonadota</taxon>
        <taxon>Alphaproteobacteria</taxon>
        <taxon>Rhodobacterales</taxon>
        <taxon>Roseobacteraceae</taxon>
        <taxon>Celeribacter</taxon>
    </lineage>
</organism>
<protein>
    <submittedName>
        <fullName evidence="2">Chromosome partitioning protein, ParB family</fullName>
    </submittedName>
</protein>
<dbReference type="PANTHER" id="PTHR33375">
    <property type="entry name" value="CHROMOSOME-PARTITIONING PROTEIN PARB-RELATED"/>
    <property type="match status" value="1"/>
</dbReference>
<dbReference type="InterPro" id="IPR003115">
    <property type="entry name" value="ParB_N"/>
</dbReference>
<dbReference type="OrthoDB" id="9813122at2"/>
<dbReference type="GO" id="GO:0007059">
    <property type="term" value="P:chromosome segregation"/>
    <property type="evidence" value="ECO:0007669"/>
    <property type="project" value="TreeGrafter"/>
</dbReference>
<accession>A0A1I3XTC1</accession>
<dbReference type="EMBL" id="FORH01000011">
    <property type="protein sequence ID" value="SFK22795.1"/>
    <property type="molecule type" value="Genomic_DNA"/>
</dbReference>
<keyword evidence="3" id="KW-1185">Reference proteome</keyword>
<dbReference type="GO" id="GO:0005694">
    <property type="term" value="C:chromosome"/>
    <property type="evidence" value="ECO:0007669"/>
    <property type="project" value="TreeGrafter"/>
</dbReference>
<dbReference type="AlphaFoldDB" id="A0A1I3XTC1"/>